<name>A0ACC2KD69_PERAE</name>
<dbReference type="Proteomes" id="UP001234297">
    <property type="component" value="Chromosome 4"/>
</dbReference>
<evidence type="ECO:0000313" key="2">
    <source>
        <dbReference type="Proteomes" id="UP001234297"/>
    </source>
</evidence>
<accession>A0ACC2KD69</accession>
<sequence>MKRGERREAETALVRGEESGIGEDWEMGPFIKEGEPRFIFGGSTLDGNGEGNHRYSRDDELSWTSLVWMDAMEENHRGRNNDERSYSWMASLLEALLGNRKLEMGRVWTVELESRC</sequence>
<gene>
    <name evidence="1" type="ORF">MRB53_015214</name>
</gene>
<protein>
    <submittedName>
        <fullName evidence="1">Uncharacterized protein</fullName>
    </submittedName>
</protein>
<comment type="caution">
    <text evidence="1">The sequence shown here is derived from an EMBL/GenBank/DDBJ whole genome shotgun (WGS) entry which is preliminary data.</text>
</comment>
<dbReference type="EMBL" id="CM056812">
    <property type="protein sequence ID" value="KAJ8619028.1"/>
    <property type="molecule type" value="Genomic_DNA"/>
</dbReference>
<organism evidence="1 2">
    <name type="scientific">Persea americana</name>
    <name type="common">Avocado</name>
    <dbReference type="NCBI Taxonomy" id="3435"/>
    <lineage>
        <taxon>Eukaryota</taxon>
        <taxon>Viridiplantae</taxon>
        <taxon>Streptophyta</taxon>
        <taxon>Embryophyta</taxon>
        <taxon>Tracheophyta</taxon>
        <taxon>Spermatophyta</taxon>
        <taxon>Magnoliopsida</taxon>
        <taxon>Magnoliidae</taxon>
        <taxon>Laurales</taxon>
        <taxon>Lauraceae</taxon>
        <taxon>Persea</taxon>
    </lineage>
</organism>
<keyword evidence="2" id="KW-1185">Reference proteome</keyword>
<reference evidence="1 2" key="1">
    <citation type="journal article" date="2022" name="Hortic Res">
        <title>A haplotype resolved chromosomal level avocado genome allows analysis of novel avocado genes.</title>
        <authorList>
            <person name="Nath O."/>
            <person name="Fletcher S.J."/>
            <person name="Hayward A."/>
            <person name="Shaw L.M."/>
            <person name="Masouleh A.K."/>
            <person name="Furtado A."/>
            <person name="Henry R.J."/>
            <person name="Mitter N."/>
        </authorList>
    </citation>
    <scope>NUCLEOTIDE SEQUENCE [LARGE SCALE GENOMIC DNA]</scope>
    <source>
        <strain evidence="2">cv. Hass</strain>
    </source>
</reference>
<evidence type="ECO:0000313" key="1">
    <source>
        <dbReference type="EMBL" id="KAJ8619028.1"/>
    </source>
</evidence>
<proteinExistence type="predicted"/>